<comment type="subcellular location">
    <subcellularLocation>
        <location evidence="1">Cell outer membrane</location>
    </subcellularLocation>
</comment>
<dbReference type="Gene3D" id="3.30.1330.60">
    <property type="entry name" value="OmpA-like domain"/>
    <property type="match status" value="1"/>
</dbReference>
<dbReference type="InterPro" id="IPR036737">
    <property type="entry name" value="OmpA-like_sf"/>
</dbReference>
<evidence type="ECO:0000256" key="4">
    <source>
        <dbReference type="PROSITE-ProRule" id="PRU00473"/>
    </source>
</evidence>
<comment type="caution">
    <text evidence="8">The sequence shown here is derived from an EMBL/GenBank/DDBJ whole genome shotgun (WGS) entry which is preliminary data.</text>
</comment>
<dbReference type="RefSeq" id="WP_279950660.1">
    <property type="nucleotide sequence ID" value="NZ_BAABEN010000016.1"/>
</dbReference>
<dbReference type="InterPro" id="IPR050330">
    <property type="entry name" value="Bact_OuterMem_StrucFunc"/>
</dbReference>
<keyword evidence="3" id="KW-0998">Cell outer membrane</keyword>
<evidence type="ECO:0000256" key="3">
    <source>
        <dbReference type="ARBA" id="ARBA00023237"/>
    </source>
</evidence>
<feature type="signal peptide" evidence="6">
    <location>
        <begin position="1"/>
        <end position="36"/>
    </location>
</feature>
<proteinExistence type="predicted"/>
<accession>A0ABW7HSS6</accession>
<keyword evidence="9" id="KW-1185">Reference proteome</keyword>
<evidence type="ECO:0000256" key="1">
    <source>
        <dbReference type="ARBA" id="ARBA00004442"/>
    </source>
</evidence>
<evidence type="ECO:0000256" key="6">
    <source>
        <dbReference type="SAM" id="SignalP"/>
    </source>
</evidence>
<sequence length="211" mass="22523">MSAVNSRRGRPRRGAVAVALSGILAFGLAEAPYAAADEGDPYPSASASVPVEVDAADPDLKLAEGATLAEPKVLDIKSVVEDLDGEERREDTNEDIKLALQSEVLFGKDSAVLSSEAKSRIAEVAAEVKEHGATKVRIFGFTDNLGSSAHGDVLSRKRANAVHKVLAKDLDSSVTYEVRGYGEQYPIADNSTEEGRKKNRRVEISFPRGGE</sequence>
<reference evidence="8 9" key="1">
    <citation type="submission" date="2024-10" db="EMBL/GenBank/DDBJ databases">
        <authorList>
            <person name="Cho J.-C."/>
        </authorList>
    </citation>
    <scope>NUCLEOTIDE SEQUENCE [LARGE SCALE GENOMIC DNA]</scope>
    <source>
        <strain evidence="8 9">KCTC29696</strain>
    </source>
</reference>
<evidence type="ECO:0000256" key="5">
    <source>
        <dbReference type="SAM" id="MobiDB-lite"/>
    </source>
</evidence>
<protein>
    <submittedName>
        <fullName evidence="8">OmpA family protein</fullName>
    </submittedName>
</protein>
<dbReference type="Proteomes" id="UP001607069">
    <property type="component" value="Unassembled WGS sequence"/>
</dbReference>
<dbReference type="EMBL" id="JBIHMK010000030">
    <property type="protein sequence ID" value="MFH0248659.1"/>
    <property type="molecule type" value="Genomic_DNA"/>
</dbReference>
<dbReference type="PANTHER" id="PTHR30329">
    <property type="entry name" value="STATOR ELEMENT OF FLAGELLAR MOTOR COMPLEX"/>
    <property type="match status" value="1"/>
</dbReference>
<organism evidence="8 9">
    <name type="scientific">Streptomyces chitinivorans</name>
    <dbReference type="NCBI Taxonomy" id="1257027"/>
    <lineage>
        <taxon>Bacteria</taxon>
        <taxon>Bacillati</taxon>
        <taxon>Actinomycetota</taxon>
        <taxon>Actinomycetes</taxon>
        <taxon>Kitasatosporales</taxon>
        <taxon>Streptomycetaceae</taxon>
        <taxon>Streptomyces</taxon>
    </lineage>
</organism>
<dbReference type="Pfam" id="PF00691">
    <property type="entry name" value="OmpA"/>
    <property type="match status" value="1"/>
</dbReference>
<feature type="chain" id="PRO_5046441564" evidence="6">
    <location>
        <begin position="37"/>
        <end position="211"/>
    </location>
</feature>
<feature type="domain" description="OmpA-like" evidence="7">
    <location>
        <begin position="93"/>
        <end position="210"/>
    </location>
</feature>
<feature type="region of interest" description="Disordered" evidence="5">
    <location>
        <begin position="187"/>
        <end position="211"/>
    </location>
</feature>
<dbReference type="SUPFAM" id="SSF103088">
    <property type="entry name" value="OmpA-like"/>
    <property type="match status" value="1"/>
</dbReference>
<gene>
    <name evidence="8" type="ORF">ACG5V6_10595</name>
</gene>
<evidence type="ECO:0000256" key="2">
    <source>
        <dbReference type="ARBA" id="ARBA00023136"/>
    </source>
</evidence>
<name>A0ABW7HSS6_9ACTN</name>
<evidence type="ECO:0000313" key="8">
    <source>
        <dbReference type="EMBL" id="MFH0248659.1"/>
    </source>
</evidence>
<evidence type="ECO:0000313" key="9">
    <source>
        <dbReference type="Proteomes" id="UP001607069"/>
    </source>
</evidence>
<dbReference type="PANTHER" id="PTHR30329:SF21">
    <property type="entry name" value="LIPOPROTEIN YIAD-RELATED"/>
    <property type="match status" value="1"/>
</dbReference>
<keyword evidence="6" id="KW-0732">Signal</keyword>
<dbReference type="PROSITE" id="PS51123">
    <property type="entry name" value="OMPA_2"/>
    <property type="match status" value="1"/>
</dbReference>
<dbReference type="InterPro" id="IPR006665">
    <property type="entry name" value="OmpA-like"/>
</dbReference>
<dbReference type="InterPro" id="IPR006664">
    <property type="entry name" value="OMP_bac"/>
</dbReference>
<evidence type="ECO:0000259" key="7">
    <source>
        <dbReference type="PROSITE" id="PS51123"/>
    </source>
</evidence>
<keyword evidence="2 4" id="KW-0472">Membrane</keyword>
<dbReference type="PRINTS" id="PR01021">
    <property type="entry name" value="OMPADOMAIN"/>
</dbReference>
<dbReference type="CDD" id="cd07185">
    <property type="entry name" value="OmpA_C-like"/>
    <property type="match status" value="1"/>
</dbReference>